<sequence>MARERSKHPGGGRSGQLANSTHIRHSNPASSRHRFASHAKVASHSRQSRVGKMLRGDDNKVHYKDYTEHHDYSKESEDEHYDDNRDPENRSSDHDHSRRTNDERHPYHVNTKNSSREQVDNYGYSSDYFSSDPESESGQSRYEEHRSQSESPRRERSDRHAPEKRKEKPNNSEDYENSDSVLLLNTTPHMRDKLIRELKRILHFAGQCKQWIAKNKPAVSKAKFYERPEFDEAFTLDDYEAVVREWNEDPNKALILGGHAAHPSSKKDDKMHEDERIMLAYLYRLFLRLYSCTFDEFMSPKYQLELDCRDRPVVSHNGLQIHDTFPSKQFSYYMRVLITQNIWLGNLVLIATCLQYVNRLRTKDTRPWKLVNCDLESKFFETRQNVVARNTSEEDTRALYLQVKQQLGPQPGFYRILFDQIGRSVESQTRTSLEIYSSMRTHDDDPYFVGGIDLIILLDALDNVSYWGFPLLRGPRLTSAAILHSIPSSEYPTSEEVSSAREHSILSQRVATRKRELRSKAQESSKRYPQPAHEMAWGALDMGSQRENVAGVARPIEEGQVSGTSGSTLRGDHYSSQFGFVRFNKKRQGEGAHRVLSSRKLPAAAIEPVS</sequence>
<proteinExistence type="predicted"/>
<dbReference type="EMBL" id="JBANMG010000005">
    <property type="protein sequence ID" value="KAK6952843.1"/>
    <property type="molecule type" value="Genomic_DNA"/>
</dbReference>
<keyword evidence="3" id="KW-1185">Reference proteome</keyword>
<gene>
    <name evidence="2" type="ORF">Daesc_005137</name>
</gene>
<evidence type="ECO:0000256" key="1">
    <source>
        <dbReference type="SAM" id="MobiDB-lite"/>
    </source>
</evidence>
<feature type="region of interest" description="Disordered" evidence="1">
    <location>
        <begin position="494"/>
        <end position="530"/>
    </location>
</feature>
<dbReference type="Proteomes" id="UP001369815">
    <property type="component" value="Unassembled WGS sequence"/>
</dbReference>
<feature type="compositionally biased region" description="Basic residues" evidence="1">
    <location>
        <begin position="1"/>
        <end position="10"/>
    </location>
</feature>
<organism evidence="2 3">
    <name type="scientific">Daldinia eschscholtzii</name>
    <dbReference type="NCBI Taxonomy" id="292717"/>
    <lineage>
        <taxon>Eukaryota</taxon>
        <taxon>Fungi</taxon>
        <taxon>Dikarya</taxon>
        <taxon>Ascomycota</taxon>
        <taxon>Pezizomycotina</taxon>
        <taxon>Sordariomycetes</taxon>
        <taxon>Xylariomycetidae</taxon>
        <taxon>Xylariales</taxon>
        <taxon>Hypoxylaceae</taxon>
        <taxon>Daldinia</taxon>
    </lineage>
</organism>
<feature type="region of interest" description="Disordered" evidence="1">
    <location>
        <begin position="1"/>
        <end position="180"/>
    </location>
</feature>
<name>A0AAX6MK73_9PEZI</name>
<dbReference type="AlphaFoldDB" id="A0AAX6MK73"/>
<accession>A0AAX6MK73</accession>
<feature type="compositionally biased region" description="Basic and acidic residues" evidence="1">
    <location>
        <begin position="141"/>
        <end position="171"/>
    </location>
</feature>
<feature type="compositionally biased region" description="Basic and acidic residues" evidence="1">
    <location>
        <begin position="54"/>
        <end position="106"/>
    </location>
</feature>
<evidence type="ECO:0000313" key="3">
    <source>
        <dbReference type="Proteomes" id="UP001369815"/>
    </source>
</evidence>
<evidence type="ECO:0000313" key="2">
    <source>
        <dbReference type="EMBL" id="KAK6952843.1"/>
    </source>
</evidence>
<comment type="caution">
    <text evidence="2">The sequence shown here is derived from an EMBL/GenBank/DDBJ whole genome shotgun (WGS) entry which is preliminary data.</text>
</comment>
<reference evidence="2 3" key="1">
    <citation type="journal article" date="2024" name="Front Chem Biol">
        <title>Unveiling the potential of Daldinia eschscholtzii MFLUCC 19-0629 through bioactivity and bioinformatics studies for enhanced sustainable agriculture production.</title>
        <authorList>
            <person name="Brooks S."/>
            <person name="Weaver J.A."/>
            <person name="Klomchit A."/>
            <person name="Alharthi S.A."/>
            <person name="Onlamun T."/>
            <person name="Nurani R."/>
            <person name="Vong T.K."/>
            <person name="Alberti F."/>
            <person name="Greco C."/>
        </authorList>
    </citation>
    <scope>NUCLEOTIDE SEQUENCE [LARGE SCALE GENOMIC DNA]</scope>
    <source>
        <strain evidence="2">MFLUCC 19-0629</strain>
    </source>
</reference>
<feature type="compositionally biased region" description="Basic residues" evidence="1">
    <location>
        <begin position="31"/>
        <end position="49"/>
    </location>
</feature>
<protein>
    <submittedName>
        <fullName evidence="2">Uncharacterized protein</fullName>
    </submittedName>
</protein>